<feature type="region of interest" description="Disordered" evidence="3">
    <location>
        <begin position="240"/>
        <end position="270"/>
    </location>
</feature>
<dbReference type="SMART" id="SM01294">
    <property type="entry name" value="PKS_PP_betabranch"/>
    <property type="match status" value="1"/>
</dbReference>
<dbReference type="SUPFAM" id="SSF51735">
    <property type="entry name" value="NAD(P)-binding Rossmann-fold domains"/>
    <property type="match status" value="1"/>
</dbReference>
<evidence type="ECO:0000256" key="2">
    <source>
        <dbReference type="ARBA" id="ARBA00022553"/>
    </source>
</evidence>
<dbReference type="Proteomes" id="UP000244571">
    <property type="component" value="Chromosome"/>
</dbReference>
<dbReference type="Pfam" id="PF08659">
    <property type="entry name" value="KR"/>
    <property type="match status" value="1"/>
</dbReference>
<protein>
    <recommendedName>
        <fullName evidence="4">Carrier domain-containing protein</fullName>
    </recommendedName>
</protein>
<dbReference type="GO" id="GO:0031177">
    <property type="term" value="F:phosphopantetheine binding"/>
    <property type="evidence" value="ECO:0007669"/>
    <property type="project" value="InterPro"/>
</dbReference>
<dbReference type="InterPro" id="IPR050091">
    <property type="entry name" value="PKS_NRPS_Biosynth_Enz"/>
</dbReference>
<dbReference type="Gene3D" id="1.10.1200.10">
    <property type="entry name" value="ACP-like"/>
    <property type="match status" value="1"/>
</dbReference>
<dbReference type="OrthoDB" id="9778690at2"/>
<dbReference type="PROSITE" id="PS50075">
    <property type="entry name" value="CARRIER"/>
    <property type="match status" value="1"/>
</dbReference>
<evidence type="ECO:0000259" key="4">
    <source>
        <dbReference type="PROSITE" id="PS50075"/>
    </source>
</evidence>
<dbReference type="PANTHER" id="PTHR43775:SF37">
    <property type="entry name" value="SI:DKEY-61P9.11"/>
    <property type="match status" value="1"/>
</dbReference>
<reference evidence="5 6" key="1">
    <citation type="submission" date="2018-04" db="EMBL/GenBank/DDBJ databases">
        <title>Bordetella sp. HZ20 isolated from seawater.</title>
        <authorList>
            <person name="Sun C."/>
        </authorList>
    </citation>
    <scope>NUCLEOTIDE SEQUENCE [LARGE SCALE GENOMIC DNA]</scope>
    <source>
        <strain evidence="5 6">HZ20</strain>
    </source>
</reference>
<evidence type="ECO:0000256" key="3">
    <source>
        <dbReference type="SAM" id="MobiDB-lite"/>
    </source>
</evidence>
<dbReference type="GO" id="GO:0006633">
    <property type="term" value="P:fatty acid biosynthetic process"/>
    <property type="evidence" value="ECO:0007669"/>
    <property type="project" value="TreeGrafter"/>
</dbReference>
<evidence type="ECO:0000256" key="1">
    <source>
        <dbReference type="ARBA" id="ARBA00022450"/>
    </source>
</evidence>
<dbReference type="Pfam" id="PF00550">
    <property type="entry name" value="PP-binding"/>
    <property type="match status" value="1"/>
</dbReference>
<dbReference type="Gene3D" id="3.40.50.720">
    <property type="entry name" value="NAD(P)-binding Rossmann-like Domain"/>
    <property type="match status" value="1"/>
</dbReference>
<feature type="domain" description="Carrier" evidence="4">
    <location>
        <begin position="160"/>
        <end position="234"/>
    </location>
</feature>
<feature type="compositionally biased region" description="Gly residues" evidence="3">
    <location>
        <begin position="240"/>
        <end position="251"/>
    </location>
</feature>
<proteinExistence type="predicted"/>
<dbReference type="InterPro" id="IPR036291">
    <property type="entry name" value="NAD(P)-bd_dom_sf"/>
</dbReference>
<evidence type="ECO:0000313" key="5">
    <source>
        <dbReference type="EMBL" id="AWB32555.1"/>
    </source>
</evidence>
<dbReference type="GO" id="GO:0005886">
    <property type="term" value="C:plasma membrane"/>
    <property type="evidence" value="ECO:0007669"/>
    <property type="project" value="TreeGrafter"/>
</dbReference>
<gene>
    <name evidence="5" type="ORF">DBV39_01165</name>
</gene>
<dbReference type="InterPro" id="IPR009081">
    <property type="entry name" value="PP-bd_ACP"/>
</dbReference>
<dbReference type="GO" id="GO:0071770">
    <property type="term" value="P:DIM/DIP cell wall layer assembly"/>
    <property type="evidence" value="ECO:0007669"/>
    <property type="project" value="TreeGrafter"/>
</dbReference>
<dbReference type="EMBL" id="CP028901">
    <property type="protein sequence ID" value="AWB32555.1"/>
    <property type="molecule type" value="Genomic_DNA"/>
</dbReference>
<dbReference type="InterPro" id="IPR013968">
    <property type="entry name" value="PKS_KR"/>
</dbReference>
<dbReference type="SMART" id="SM00823">
    <property type="entry name" value="PKS_PP"/>
    <property type="match status" value="1"/>
</dbReference>
<dbReference type="InterPro" id="IPR020806">
    <property type="entry name" value="PKS_PP-bd"/>
</dbReference>
<dbReference type="SUPFAM" id="SSF47336">
    <property type="entry name" value="ACP-like"/>
    <property type="match status" value="1"/>
</dbReference>
<keyword evidence="6" id="KW-1185">Reference proteome</keyword>
<organism evidence="5 6">
    <name type="scientific">Orrella marina</name>
    <dbReference type="NCBI Taxonomy" id="2163011"/>
    <lineage>
        <taxon>Bacteria</taxon>
        <taxon>Pseudomonadati</taxon>
        <taxon>Pseudomonadota</taxon>
        <taxon>Betaproteobacteria</taxon>
        <taxon>Burkholderiales</taxon>
        <taxon>Alcaligenaceae</taxon>
        <taxon>Orrella</taxon>
    </lineage>
</organism>
<dbReference type="PANTHER" id="PTHR43775">
    <property type="entry name" value="FATTY ACID SYNTHASE"/>
    <property type="match status" value="1"/>
</dbReference>
<dbReference type="AlphaFoldDB" id="A0A2R4XFH9"/>
<accession>A0A2R4XFH9</accession>
<dbReference type="GO" id="GO:0005737">
    <property type="term" value="C:cytoplasm"/>
    <property type="evidence" value="ECO:0007669"/>
    <property type="project" value="TreeGrafter"/>
</dbReference>
<dbReference type="KEGG" id="boz:DBV39_01165"/>
<name>A0A2R4XFH9_9BURK</name>
<sequence length="300" mass="32097">MEQTTALPLDFFIVYSSGTTLFGNPGQANYVAANTWLEAFCEMRREQGLAATCALWGAIQDAGFLARNTETLDALQNRMGGKALQATEALDALEGLMLSGRSGEGVLDYEWRALKRFLPSANSPKFSEIAALSPDAADGGGQSSEIQALLDTMSDEELLPIFMDMLRTEVAEILRISPDKLEADTSLYDIGLDSLMGVELMLAIENRFGQSLPTMSLADNHTLSKLAALLLKQMRQSGGIGNAGGTGGDGTSGEIESPAQDAALQSQAHHLARQHAADITTEQIEEILSTIEPASKGEQR</sequence>
<dbReference type="InterPro" id="IPR036736">
    <property type="entry name" value="ACP-like_sf"/>
</dbReference>
<keyword evidence="1" id="KW-0596">Phosphopantetheine</keyword>
<keyword evidence="2" id="KW-0597">Phosphoprotein</keyword>
<dbReference type="GO" id="GO:0004312">
    <property type="term" value="F:fatty acid synthase activity"/>
    <property type="evidence" value="ECO:0007669"/>
    <property type="project" value="TreeGrafter"/>
</dbReference>
<evidence type="ECO:0000313" key="6">
    <source>
        <dbReference type="Proteomes" id="UP000244571"/>
    </source>
</evidence>